<dbReference type="OrthoDB" id="9796554at2"/>
<dbReference type="GO" id="GO:0017004">
    <property type="term" value="P:cytochrome complex assembly"/>
    <property type="evidence" value="ECO:0007669"/>
    <property type="project" value="UniProtKB-KW"/>
</dbReference>
<keyword evidence="5" id="KW-0676">Redox-active center</keyword>
<evidence type="ECO:0000256" key="5">
    <source>
        <dbReference type="ARBA" id="ARBA00023284"/>
    </source>
</evidence>
<dbReference type="CDD" id="cd02966">
    <property type="entry name" value="TlpA_like_family"/>
    <property type="match status" value="1"/>
</dbReference>
<dbReference type="Proteomes" id="UP000291101">
    <property type="component" value="Unassembled WGS sequence"/>
</dbReference>
<comment type="subcellular location">
    <subcellularLocation>
        <location evidence="1">Cell envelope</location>
    </subcellularLocation>
</comment>
<evidence type="ECO:0000256" key="4">
    <source>
        <dbReference type="ARBA" id="ARBA00023157"/>
    </source>
</evidence>
<dbReference type="GO" id="GO:0030313">
    <property type="term" value="C:cell envelope"/>
    <property type="evidence" value="ECO:0007669"/>
    <property type="project" value="UniProtKB-SubCell"/>
</dbReference>
<dbReference type="InterPro" id="IPR036249">
    <property type="entry name" value="Thioredoxin-like_sf"/>
</dbReference>
<keyword evidence="2" id="KW-0201">Cytochrome c-type biogenesis</keyword>
<dbReference type="Gene3D" id="3.40.30.10">
    <property type="entry name" value="Glutaredoxin"/>
    <property type="match status" value="1"/>
</dbReference>
<gene>
    <name evidence="8" type="ORF">EUA94_02565</name>
</gene>
<accession>A0A4V1RQX2</accession>
<name>A0A4V1RQX2_9ACTN</name>
<dbReference type="EMBL" id="SDWV01000002">
    <property type="protein sequence ID" value="RYC14347.1"/>
    <property type="molecule type" value="Genomic_DNA"/>
</dbReference>
<feature type="domain" description="Thioredoxin" evidence="7">
    <location>
        <begin position="44"/>
        <end position="189"/>
    </location>
</feature>
<evidence type="ECO:0000256" key="6">
    <source>
        <dbReference type="SAM" id="SignalP"/>
    </source>
</evidence>
<dbReference type="PROSITE" id="PS51257">
    <property type="entry name" value="PROKAR_LIPOPROTEIN"/>
    <property type="match status" value="1"/>
</dbReference>
<dbReference type="SUPFAM" id="SSF52833">
    <property type="entry name" value="Thioredoxin-like"/>
    <property type="match status" value="1"/>
</dbReference>
<evidence type="ECO:0000256" key="2">
    <source>
        <dbReference type="ARBA" id="ARBA00022748"/>
    </source>
</evidence>
<feature type="chain" id="PRO_5020335509" evidence="6">
    <location>
        <begin position="22"/>
        <end position="190"/>
    </location>
</feature>
<dbReference type="InterPro" id="IPR013766">
    <property type="entry name" value="Thioredoxin_domain"/>
</dbReference>
<dbReference type="PANTHER" id="PTHR42852">
    <property type="entry name" value="THIOL:DISULFIDE INTERCHANGE PROTEIN DSBE"/>
    <property type="match status" value="1"/>
</dbReference>
<dbReference type="InterPro" id="IPR050553">
    <property type="entry name" value="Thioredoxin_ResA/DsbE_sf"/>
</dbReference>
<keyword evidence="3" id="KW-0812">Transmembrane</keyword>
<dbReference type="AlphaFoldDB" id="A0A4V1RQX2"/>
<evidence type="ECO:0000256" key="3">
    <source>
        <dbReference type="ARBA" id="ARBA00022968"/>
    </source>
</evidence>
<dbReference type="Pfam" id="PF08534">
    <property type="entry name" value="Redoxin"/>
    <property type="match status" value="1"/>
</dbReference>
<evidence type="ECO:0000313" key="8">
    <source>
        <dbReference type="EMBL" id="RYC14347.1"/>
    </source>
</evidence>
<dbReference type="PROSITE" id="PS51352">
    <property type="entry name" value="THIOREDOXIN_2"/>
    <property type="match status" value="1"/>
</dbReference>
<reference evidence="8 9" key="1">
    <citation type="submission" date="2019-01" db="EMBL/GenBank/DDBJ databases">
        <title>Novel species of Nocardioides.</title>
        <authorList>
            <person name="Liu Q."/>
            <person name="X Y.-H."/>
        </authorList>
    </citation>
    <scope>NUCLEOTIDE SEQUENCE [LARGE SCALE GENOMIC DNA]</scope>
    <source>
        <strain evidence="8 9">HLT2-9</strain>
    </source>
</reference>
<dbReference type="PANTHER" id="PTHR42852:SF6">
    <property type="entry name" value="THIOL:DISULFIDE INTERCHANGE PROTEIN DSBE"/>
    <property type="match status" value="1"/>
</dbReference>
<proteinExistence type="predicted"/>
<keyword evidence="9" id="KW-1185">Reference proteome</keyword>
<keyword evidence="6" id="KW-0732">Signal</keyword>
<keyword evidence="3" id="KW-0735">Signal-anchor</keyword>
<protein>
    <submittedName>
        <fullName evidence="8">TlpA family protein disulfide reductase</fullName>
    </submittedName>
</protein>
<sequence length="190" mass="19748">MRFLRLLVAPLVGLVCLVALAGCTSLSGTGDKGYISGEGVPTEVRAVDRGSPIELTGTDLDGNDVDLADLRGKPVVVNVWASWCGPCIVEQPDLNEVAAELGDDVTFLGLNIRDASQDDAAAFTRKLDVGYASVYSPDGAALLPFAGTLTPRSIPSTVVLDADGRVAASIQGRIPTPQTLVSIVEKVLGE</sequence>
<comment type="caution">
    <text evidence="8">The sequence shown here is derived from an EMBL/GenBank/DDBJ whole genome shotgun (WGS) entry which is preliminary data.</text>
</comment>
<evidence type="ECO:0000313" key="9">
    <source>
        <dbReference type="Proteomes" id="UP000291101"/>
    </source>
</evidence>
<organism evidence="8 9">
    <name type="scientific">Nocardioides zhouii</name>
    <dbReference type="NCBI Taxonomy" id="1168729"/>
    <lineage>
        <taxon>Bacteria</taxon>
        <taxon>Bacillati</taxon>
        <taxon>Actinomycetota</taxon>
        <taxon>Actinomycetes</taxon>
        <taxon>Propionibacteriales</taxon>
        <taxon>Nocardioidaceae</taxon>
        <taxon>Nocardioides</taxon>
    </lineage>
</organism>
<feature type="signal peptide" evidence="6">
    <location>
        <begin position="1"/>
        <end position="21"/>
    </location>
</feature>
<dbReference type="InterPro" id="IPR013740">
    <property type="entry name" value="Redoxin"/>
</dbReference>
<dbReference type="GO" id="GO:0016491">
    <property type="term" value="F:oxidoreductase activity"/>
    <property type="evidence" value="ECO:0007669"/>
    <property type="project" value="InterPro"/>
</dbReference>
<keyword evidence="4" id="KW-1015">Disulfide bond</keyword>
<evidence type="ECO:0000259" key="7">
    <source>
        <dbReference type="PROSITE" id="PS51352"/>
    </source>
</evidence>
<evidence type="ECO:0000256" key="1">
    <source>
        <dbReference type="ARBA" id="ARBA00004196"/>
    </source>
</evidence>